<keyword evidence="12 16" id="KW-0472">Membrane</keyword>
<keyword evidence="7 16" id="KW-0328">Glycosyltransferase</keyword>
<reference evidence="20" key="1">
    <citation type="journal article" date="2013" name="Genome Announc.">
        <title>Genome sequence of the food spoilage yeast Zygosaccharomyces bailii CLIB 213(T).</title>
        <authorList>
            <person name="Galeote V."/>
            <person name="Bigey F."/>
            <person name="Devillers H."/>
            <person name="Neuveglise C."/>
            <person name="Dequin S."/>
        </authorList>
    </citation>
    <scope>NUCLEOTIDE SEQUENCE [LARGE SCALE GENOMIC DNA]</scope>
    <source>
        <strain evidence="20">CLIB 213 / ATCC 58445 / CBS 680 / CCRC 21525 / NBRC 1098 / NCYC 1416 / NRRL Y-2227</strain>
    </source>
</reference>
<dbReference type="Proteomes" id="UP000019375">
    <property type="component" value="Unassembled WGS sequence"/>
</dbReference>
<dbReference type="PANTHER" id="PTHR45918:SF1">
    <property type="entry name" value="ALPHA-1,3_1,6-MANNOSYLTRANSFERASE ALG2"/>
    <property type="match status" value="1"/>
</dbReference>
<keyword evidence="20" id="KW-1185">Reference proteome</keyword>
<dbReference type="AlphaFoldDB" id="A0A8J2T4S8"/>
<evidence type="ECO:0000256" key="4">
    <source>
        <dbReference type="ARBA" id="ARBA00011969"/>
    </source>
</evidence>
<keyword evidence="10 16" id="KW-0256">Endoplasmic reticulum</keyword>
<keyword evidence="8 16" id="KW-0808">Transferase</keyword>
<evidence type="ECO:0000313" key="20">
    <source>
        <dbReference type="Proteomes" id="UP000019375"/>
    </source>
</evidence>
<dbReference type="CDD" id="cd03805">
    <property type="entry name" value="GT4_ALG2-like"/>
    <property type="match status" value="1"/>
</dbReference>
<evidence type="ECO:0000256" key="11">
    <source>
        <dbReference type="ARBA" id="ARBA00022989"/>
    </source>
</evidence>
<dbReference type="GO" id="GO:0004378">
    <property type="term" value="F:GDP-Man:Man(1)GlcNAc(2)-PP-Dol alpha-1,3-mannosyltransferase activity"/>
    <property type="evidence" value="ECO:0007669"/>
    <property type="project" value="UniProtKB-UniRule"/>
</dbReference>
<comment type="catalytic activity">
    <reaction evidence="14 16">
        <text>a beta-D-Man-(1-&gt;4)-beta-D-GlcNAc-(1-&gt;4)-alpha-D-GlcNAc-diphospho-di-trans,poly-cis-dolichol + GDP-alpha-D-mannose = an alpha-D-Man-(1-&gt;3)-beta-D-Man-(1-&gt;4)-beta-D-GlcNAc-(1-&gt;4)-alpha-D-GlcNAc-diphospho-di-trans,poly-cis-dolichol + GDP + H(+)</text>
        <dbReference type="Rhea" id="RHEA:29515"/>
        <dbReference type="Rhea" id="RHEA-COMP:19511"/>
        <dbReference type="Rhea" id="RHEA-COMP:19513"/>
        <dbReference type="ChEBI" id="CHEBI:15378"/>
        <dbReference type="ChEBI" id="CHEBI:57527"/>
        <dbReference type="ChEBI" id="CHEBI:58189"/>
        <dbReference type="ChEBI" id="CHEBI:58472"/>
        <dbReference type="ChEBI" id="CHEBI:132510"/>
        <dbReference type="EC" id="2.4.1.132"/>
    </reaction>
    <physiologicalReaction direction="left-to-right" evidence="14 16">
        <dbReference type="Rhea" id="RHEA:29516"/>
    </physiologicalReaction>
</comment>
<evidence type="ECO:0000259" key="18">
    <source>
        <dbReference type="Pfam" id="PF13439"/>
    </source>
</evidence>
<protein>
    <recommendedName>
        <fullName evidence="6 16">Alpha-1,3/1,6-mannosyltransferase ALG2</fullName>
        <ecNumber evidence="5 16">2.4.1.132</ecNumber>
        <ecNumber evidence="4 16">2.4.1.257</ecNumber>
    </recommendedName>
    <alternativeName>
        <fullName evidence="16">GDP-Man:Man(1)GlcNAc(2)-PP-Dol alpha-1,3-mannosyltransferase</fullName>
    </alternativeName>
</protein>
<dbReference type="Pfam" id="PF13439">
    <property type="entry name" value="Glyco_transf_4"/>
    <property type="match status" value="1"/>
</dbReference>
<feature type="domain" description="Glycosyltransferase subfamily 4-like N-terminal" evidence="18">
    <location>
        <begin position="57"/>
        <end position="236"/>
    </location>
</feature>
<evidence type="ECO:0000259" key="17">
    <source>
        <dbReference type="Pfam" id="PF00534"/>
    </source>
</evidence>
<dbReference type="EMBL" id="HG316454">
    <property type="protein sequence ID" value="CDF87904.1"/>
    <property type="molecule type" value="Genomic_DNA"/>
</dbReference>
<keyword evidence="13" id="KW-0325">Glycoprotein</keyword>
<dbReference type="Pfam" id="PF00534">
    <property type="entry name" value="Glycos_transf_1"/>
    <property type="match status" value="1"/>
</dbReference>
<evidence type="ECO:0000256" key="12">
    <source>
        <dbReference type="ARBA" id="ARBA00023136"/>
    </source>
</evidence>
<evidence type="ECO:0000256" key="5">
    <source>
        <dbReference type="ARBA" id="ARBA00012649"/>
    </source>
</evidence>
<evidence type="ECO:0000256" key="1">
    <source>
        <dbReference type="ARBA" id="ARBA00003142"/>
    </source>
</evidence>
<dbReference type="InterPro" id="IPR028098">
    <property type="entry name" value="Glyco_trans_4-like_N"/>
</dbReference>
<dbReference type="Gene3D" id="3.40.50.2000">
    <property type="entry name" value="Glycogen Phosphorylase B"/>
    <property type="match status" value="2"/>
</dbReference>
<evidence type="ECO:0000256" key="13">
    <source>
        <dbReference type="ARBA" id="ARBA00023180"/>
    </source>
</evidence>
<organism evidence="19 20">
    <name type="scientific">Zygosaccharomyces bailii (strain CLIB 213 / ATCC 58445 / CBS 680 / BCRC 21525 / NBRC 1098 / NCYC 1416 / NRRL Y-2227)</name>
    <dbReference type="NCBI Taxonomy" id="1333698"/>
    <lineage>
        <taxon>Eukaryota</taxon>
        <taxon>Fungi</taxon>
        <taxon>Dikarya</taxon>
        <taxon>Ascomycota</taxon>
        <taxon>Saccharomycotina</taxon>
        <taxon>Saccharomycetes</taxon>
        <taxon>Saccharomycetales</taxon>
        <taxon>Saccharomycetaceae</taxon>
        <taxon>Zygosaccharomyces</taxon>
    </lineage>
</organism>
<dbReference type="SUPFAM" id="SSF53756">
    <property type="entry name" value="UDP-Glycosyltransferase/glycogen phosphorylase"/>
    <property type="match status" value="1"/>
</dbReference>
<comment type="function">
    <text evidence="1 16">Mannosylates Man(2)GlcNAc(2)-dolichol diphosphate and Man(1)GlcNAc(2)-dolichol diphosphate to form Man(3)GlcNAc(2)-dolichol diphosphate.</text>
</comment>
<evidence type="ECO:0000256" key="16">
    <source>
        <dbReference type="RuleBase" id="RU367136"/>
    </source>
</evidence>
<feature type="transmembrane region" description="Helical" evidence="16">
    <location>
        <begin position="480"/>
        <end position="501"/>
    </location>
</feature>
<dbReference type="EC" id="2.4.1.257" evidence="4 16"/>
<evidence type="ECO:0000256" key="8">
    <source>
        <dbReference type="ARBA" id="ARBA00022679"/>
    </source>
</evidence>
<name>A0A8J2T4S8_ZYGB2</name>
<evidence type="ECO:0000256" key="2">
    <source>
        <dbReference type="ARBA" id="ARBA00004477"/>
    </source>
</evidence>
<dbReference type="GO" id="GO:0005789">
    <property type="term" value="C:endoplasmic reticulum membrane"/>
    <property type="evidence" value="ECO:0007669"/>
    <property type="project" value="UniProtKB-SubCell"/>
</dbReference>
<dbReference type="FunFam" id="3.40.50.2000:FF:000222">
    <property type="entry name" value="Alpha-1,3-mannosyltransferase ALG2"/>
    <property type="match status" value="1"/>
</dbReference>
<evidence type="ECO:0000256" key="15">
    <source>
        <dbReference type="ARBA" id="ARBA00045104"/>
    </source>
</evidence>
<dbReference type="UniPathway" id="UPA00378"/>
<accession>A0A8J2T4S8</accession>
<gene>
    <name evidence="19" type="ORF">BN860_17106g</name>
</gene>
<dbReference type="GO" id="GO:0102704">
    <property type="term" value="F:GDP-Man:Man(2)GlcNAc(2)-PP-Dol alpha-1,6-mannosyltransferase activity"/>
    <property type="evidence" value="ECO:0007669"/>
    <property type="project" value="UniProtKB-UniRule"/>
</dbReference>
<comment type="pathway">
    <text evidence="3 16">Protein modification; protein glycosylation.</text>
</comment>
<evidence type="ECO:0000256" key="3">
    <source>
        <dbReference type="ARBA" id="ARBA00004922"/>
    </source>
</evidence>
<comment type="catalytic activity">
    <reaction evidence="15 16">
        <text>an alpha-D-Man-(1-&gt;3)-beta-D-Man-(1-&gt;4)-beta-D-GlcNAc-(1-&gt;4)-alpha-D-GlcNAc-diphospho-di-trans,poly-cis-dolichol + GDP-alpha-D-mannose = an alpha-D-Man-(1-&gt;3)-[alpha-D-Man-(1-&gt;6)]-beta-D-Man-(1-&gt;4)-beta-D-GlcNAc-(1-&gt;4)-alpha-D-GlcNAc-diphospho-di-trans,poly-cis-dolichol + GDP + H(+)</text>
        <dbReference type="Rhea" id="RHEA:29519"/>
        <dbReference type="Rhea" id="RHEA-COMP:19513"/>
        <dbReference type="Rhea" id="RHEA-COMP:19515"/>
        <dbReference type="ChEBI" id="CHEBI:15378"/>
        <dbReference type="ChEBI" id="CHEBI:57527"/>
        <dbReference type="ChEBI" id="CHEBI:58189"/>
        <dbReference type="ChEBI" id="CHEBI:132510"/>
        <dbReference type="ChEBI" id="CHEBI:132511"/>
        <dbReference type="EC" id="2.4.1.257"/>
    </reaction>
    <physiologicalReaction direction="left-to-right" evidence="15 16">
        <dbReference type="Rhea" id="RHEA:29520"/>
    </physiologicalReaction>
</comment>
<dbReference type="InterPro" id="IPR027054">
    <property type="entry name" value="ALG2"/>
</dbReference>
<evidence type="ECO:0000313" key="19">
    <source>
        <dbReference type="EMBL" id="CDF87904.1"/>
    </source>
</evidence>
<comment type="subcellular location">
    <subcellularLocation>
        <location evidence="2">Endoplasmic reticulum membrane</location>
        <topology evidence="2">Multi-pass membrane protein</topology>
    </subcellularLocation>
</comment>
<evidence type="ECO:0000256" key="10">
    <source>
        <dbReference type="ARBA" id="ARBA00022824"/>
    </source>
</evidence>
<keyword evidence="11 16" id="KW-1133">Transmembrane helix</keyword>
<evidence type="ECO:0000256" key="7">
    <source>
        <dbReference type="ARBA" id="ARBA00022676"/>
    </source>
</evidence>
<comment type="similarity">
    <text evidence="16">Belongs to the glycosyltransferase group 1 family.</text>
</comment>
<feature type="domain" description="Glycosyl transferase family 1" evidence="17">
    <location>
        <begin position="253"/>
        <end position="437"/>
    </location>
</feature>
<evidence type="ECO:0000256" key="14">
    <source>
        <dbReference type="ARBA" id="ARBA00045103"/>
    </source>
</evidence>
<evidence type="ECO:0000256" key="9">
    <source>
        <dbReference type="ARBA" id="ARBA00022692"/>
    </source>
</evidence>
<dbReference type="PANTHER" id="PTHR45918">
    <property type="entry name" value="ALPHA-1,3/1,6-MANNOSYLTRANSFERASE ALG2"/>
    <property type="match status" value="1"/>
</dbReference>
<evidence type="ECO:0000256" key="6">
    <source>
        <dbReference type="ARBA" id="ARBA00019218"/>
    </source>
</evidence>
<dbReference type="OrthoDB" id="448893at2759"/>
<keyword evidence="9 16" id="KW-0812">Transmembrane</keyword>
<sequence>MFLRGPIVFSAAIRKKYTSIARVTNKVKREPIVQSFAGIMSETKKLSIAFVHPDLGIGGAERLVVDAAVGLQEQGHDVIIYTSHCDKSHCFEEVKSGLLKVEVCGDELPTSFLNKFYIVFANLRQLYLVSGLYFGGKANKHDLYIIDQLSTCMPLLHMLSSAKLMFYCHFPDQLLAQRTSLIKKLYRIPFDIFEQFTMSAADCVVVNSYFTKTIYRRTFKFLNDDPDVIYPCVDLSFQPIDNIDQVFLSGLLRPNERYYLSINRYEKKKNILLALKAFALSSESREDNTKLIICGGYDERVSENVTYLQELQKVADDLKLSYTTIFYPEFRKTKDLRNFTALDSKVIFLTSISSSLKELLLSKMELLLYTPSFEHFGIVPLEAMKHGKPVLAVNTGGPLETVEPLVSGANENEATGWLEKADPKNWAEAIEEFKCISKKGQVNFEKNGLRRVEKYYSRTAMTCSFERNIEKIIYADKQRYTWELLPAGVIFILLQLGFQYFLDGQIWPYLLMIAVTGLYFRSILVLFWIIVTIARFSQ</sequence>
<proteinExistence type="inferred from homology"/>
<dbReference type="EC" id="2.4.1.132" evidence="5 16"/>
<dbReference type="InterPro" id="IPR001296">
    <property type="entry name" value="Glyco_trans_1"/>
</dbReference>
<feature type="transmembrane region" description="Helical" evidence="16">
    <location>
        <begin position="507"/>
        <end position="531"/>
    </location>
</feature>